<evidence type="ECO:0000256" key="7">
    <source>
        <dbReference type="ARBA" id="ARBA00047472"/>
    </source>
</evidence>
<keyword evidence="5 8" id="KW-0520">NAD</keyword>
<evidence type="ECO:0000256" key="8">
    <source>
        <dbReference type="HAMAP-Rule" id="MF_03157"/>
    </source>
</evidence>
<proteinExistence type="inferred from homology"/>
<dbReference type="AlphaFoldDB" id="A0AAD5PJE0"/>
<dbReference type="InterPro" id="IPR029056">
    <property type="entry name" value="Ribokinase-like"/>
</dbReference>
<keyword evidence="8" id="KW-0963">Cytoplasm</keyword>
<comment type="cofactor">
    <cofactor evidence="8">
        <name>Mg(2+)</name>
        <dbReference type="ChEBI" id="CHEBI:18420"/>
    </cofactor>
</comment>
<dbReference type="FunFam" id="3.40.1190.20:FF:000023">
    <property type="entry name" value="ATP-dependent (S)-NAD(P)H-hydrate dehydratase"/>
    <property type="match status" value="1"/>
</dbReference>
<evidence type="ECO:0000256" key="1">
    <source>
        <dbReference type="ARBA" id="ARBA00022553"/>
    </source>
</evidence>
<comment type="catalytic activity">
    <reaction evidence="7 8">
        <text>(6S)-NADPHX + ATP = ADP + phosphate + NADPH + H(+)</text>
        <dbReference type="Rhea" id="RHEA:32231"/>
        <dbReference type="ChEBI" id="CHEBI:15378"/>
        <dbReference type="ChEBI" id="CHEBI:30616"/>
        <dbReference type="ChEBI" id="CHEBI:43474"/>
        <dbReference type="ChEBI" id="CHEBI:57783"/>
        <dbReference type="ChEBI" id="CHEBI:64076"/>
        <dbReference type="ChEBI" id="CHEBI:456216"/>
        <dbReference type="EC" id="4.2.1.93"/>
    </reaction>
</comment>
<keyword evidence="6 8" id="KW-0456">Lyase</keyword>
<reference evidence="10" key="2">
    <citation type="submission" date="2023-02" db="EMBL/GenBank/DDBJ databases">
        <authorList>
            <consortium name="DOE Joint Genome Institute"/>
            <person name="Mondo S.J."/>
            <person name="Chang Y."/>
            <person name="Wang Y."/>
            <person name="Ahrendt S."/>
            <person name="Andreopoulos W."/>
            <person name="Barry K."/>
            <person name="Beard J."/>
            <person name="Benny G.L."/>
            <person name="Blankenship S."/>
            <person name="Bonito G."/>
            <person name="Cuomo C."/>
            <person name="Desiro A."/>
            <person name="Gervers K.A."/>
            <person name="Hundley H."/>
            <person name="Kuo A."/>
            <person name="LaButti K."/>
            <person name="Lang B.F."/>
            <person name="Lipzen A."/>
            <person name="O'Donnell K."/>
            <person name="Pangilinan J."/>
            <person name="Reynolds N."/>
            <person name="Sandor L."/>
            <person name="Smith M.W."/>
            <person name="Tsang A."/>
            <person name="Grigoriev I.V."/>
            <person name="Stajich J.E."/>
            <person name="Spatafora J.W."/>
        </authorList>
    </citation>
    <scope>NUCLEOTIDE SEQUENCE</scope>
    <source>
        <strain evidence="10">RSA 2281</strain>
    </source>
</reference>
<dbReference type="PANTHER" id="PTHR12592:SF0">
    <property type="entry name" value="ATP-DEPENDENT (S)-NAD(P)H-HYDRATE DEHYDRATASE"/>
    <property type="match status" value="1"/>
</dbReference>
<dbReference type="NCBIfam" id="TIGR00196">
    <property type="entry name" value="yjeF_cterm"/>
    <property type="match status" value="1"/>
</dbReference>
<evidence type="ECO:0000256" key="3">
    <source>
        <dbReference type="ARBA" id="ARBA00022840"/>
    </source>
</evidence>
<keyword evidence="3 8" id="KW-0067">ATP-binding</keyword>
<feature type="binding site" evidence="8">
    <location>
        <begin position="240"/>
        <end position="249"/>
    </location>
    <ligand>
        <name>ATP</name>
        <dbReference type="ChEBI" id="CHEBI:30616"/>
    </ligand>
</feature>
<name>A0AAD5PJE0_9FUNG</name>
<dbReference type="GO" id="GO:0110051">
    <property type="term" value="P:metabolite repair"/>
    <property type="evidence" value="ECO:0007669"/>
    <property type="project" value="TreeGrafter"/>
</dbReference>
<feature type="domain" description="YjeF C-terminal" evidence="9">
    <location>
        <begin position="7"/>
        <end position="325"/>
    </location>
</feature>
<reference evidence="10" key="1">
    <citation type="journal article" date="2022" name="IScience">
        <title>Evolution of zygomycete secretomes and the origins of terrestrial fungal ecologies.</title>
        <authorList>
            <person name="Chang Y."/>
            <person name="Wang Y."/>
            <person name="Mondo S."/>
            <person name="Ahrendt S."/>
            <person name="Andreopoulos W."/>
            <person name="Barry K."/>
            <person name="Beard J."/>
            <person name="Benny G.L."/>
            <person name="Blankenship S."/>
            <person name="Bonito G."/>
            <person name="Cuomo C."/>
            <person name="Desiro A."/>
            <person name="Gervers K.A."/>
            <person name="Hundley H."/>
            <person name="Kuo A."/>
            <person name="LaButti K."/>
            <person name="Lang B.F."/>
            <person name="Lipzen A."/>
            <person name="O'Donnell K."/>
            <person name="Pangilinan J."/>
            <person name="Reynolds N."/>
            <person name="Sandor L."/>
            <person name="Smith M.E."/>
            <person name="Tsang A."/>
            <person name="Grigoriev I.V."/>
            <person name="Stajich J.E."/>
            <person name="Spatafora J.W."/>
        </authorList>
    </citation>
    <scope>NUCLEOTIDE SEQUENCE</scope>
    <source>
        <strain evidence="10">RSA 2281</strain>
    </source>
</reference>
<dbReference type="InterPro" id="IPR000631">
    <property type="entry name" value="CARKD"/>
</dbReference>
<protein>
    <recommendedName>
        <fullName evidence="8">ATP-dependent (S)-NAD(P)H-hydrate dehydratase</fullName>
        <ecNumber evidence="8">4.2.1.93</ecNumber>
    </recommendedName>
    <alternativeName>
        <fullName evidence="8">ATP-dependent NAD(P)HX dehydratase</fullName>
    </alternativeName>
</protein>
<keyword evidence="2 8" id="KW-0547">Nucleotide-binding</keyword>
<feature type="binding site" evidence="8">
    <location>
        <begin position="168"/>
        <end position="174"/>
    </location>
    <ligand>
        <name>(6S)-NADPHX</name>
        <dbReference type="ChEBI" id="CHEBI:64076"/>
    </ligand>
</feature>
<dbReference type="GO" id="GO:0046496">
    <property type="term" value="P:nicotinamide nucleotide metabolic process"/>
    <property type="evidence" value="ECO:0007669"/>
    <property type="project" value="UniProtKB-UniRule"/>
</dbReference>
<keyword evidence="4" id="KW-0521">NADP</keyword>
<dbReference type="Gene3D" id="3.40.1190.20">
    <property type="match status" value="1"/>
</dbReference>
<evidence type="ECO:0000313" key="11">
    <source>
        <dbReference type="Proteomes" id="UP001209540"/>
    </source>
</evidence>
<evidence type="ECO:0000256" key="6">
    <source>
        <dbReference type="ARBA" id="ARBA00023239"/>
    </source>
</evidence>
<dbReference type="GO" id="GO:0005737">
    <property type="term" value="C:cytoplasm"/>
    <property type="evidence" value="ECO:0007669"/>
    <property type="project" value="UniProtKB-SubCell"/>
</dbReference>
<dbReference type="SUPFAM" id="SSF53613">
    <property type="entry name" value="Ribokinase-like"/>
    <property type="match status" value="1"/>
</dbReference>
<evidence type="ECO:0000256" key="5">
    <source>
        <dbReference type="ARBA" id="ARBA00023027"/>
    </source>
</evidence>
<dbReference type="GO" id="GO:0005524">
    <property type="term" value="F:ATP binding"/>
    <property type="evidence" value="ECO:0007669"/>
    <property type="project" value="UniProtKB-KW"/>
</dbReference>
<accession>A0AAD5PJE0</accession>
<dbReference type="PANTHER" id="PTHR12592">
    <property type="entry name" value="ATP-DEPENDENT (S)-NAD(P)H-HYDRATE DEHYDRATASE FAMILY MEMBER"/>
    <property type="match status" value="1"/>
</dbReference>
<comment type="function">
    <text evidence="8">Catalyzes the dehydration of the S-form of NAD(P)HX at the expense of ATP, which is converted to ADP. Together with NAD(P)HX epimerase, which catalyzes the epimerization of the S- and R-forms, the enzyme allows the repair of both epimers of NAD(P)HX, a damaged form of NAD(P)H that is a result of enzymatic or heat-dependent hydration.</text>
</comment>
<dbReference type="HAMAP" id="MF_01965">
    <property type="entry name" value="NADHX_dehydratase"/>
    <property type="match status" value="1"/>
</dbReference>
<keyword evidence="11" id="KW-1185">Reference proteome</keyword>
<comment type="caution">
    <text evidence="10">The sequence shown here is derived from an EMBL/GenBank/DDBJ whole genome shotgun (WGS) entry which is preliminary data.</text>
</comment>
<dbReference type="Proteomes" id="UP001209540">
    <property type="component" value="Unassembled WGS sequence"/>
</dbReference>
<gene>
    <name evidence="10" type="ORF">BDA99DRAFT_545729</name>
</gene>
<evidence type="ECO:0000256" key="4">
    <source>
        <dbReference type="ARBA" id="ARBA00022857"/>
    </source>
</evidence>
<comment type="subcellular location">
    <subcellularLocation>
        <location evidence="8">Cytoplasm</location>
    </subcellularLocation>
</comment>
<dbReference type="Pfam" id="PF01256">
    <property type="entry name" value="Carb_kinase"/>
    <property type="match status" value="1"/>
</dbReference>
<feature type="binding site" evidence="8">
    <location>
        <position position="250"/>
    </location>
    <ligand>
        <name>(6S)-NADPHX</name>
        <dbReference type="ChEBI" id="CHEBI:64076"/>
    </ligand>
</feature>
<keyword evidence="1 8" id="KW-0597">Phosphoprotein</keyword>
<dbReference type="CDD" id="cd01171">
    <property type="entry name" value="YXKO-related"/>
    <property type="match status" value="1"/>
</dbReference>
<comment type="catalytic activity">
    <reaction evidence="8">
        <text>(6S)-NADHX + ATP = ADP + phosphate + NADH + H(+)</text>
        <dbReference type="Rhea" id="RHEA:19017"/>
        <dbReference type="ChEBI" id="CHEBI:15378"/>
        <dbReference type="ChEBI" id="CHEBI:30616"/>
        <dbReference type="ChEBI" id="CHEBI:43474"/>
        <dbReference type="ChEBI" id="CHEBI:57945"/>
        <dbReference type="ChEBI" id="CHEBI:64074"/>
        <dbReference type="ChEBI" id="CHEBI:456216"/>
        <dbReference type="EC" id="4.2.1.93"/>
    </reaction>
</comment>
<dbReference type="GO" id="GO:0047453">
    <property type="term" value="F:ATP-dependent NAD(P)H-hydrate dehydratase activity"/>
    <property type="evidence" value="ECO:0007669"/>
    <property type="project" value="UniProtKB-UniRule"/>
</dbReference>
<dbReference type="EC" id="4.2.1.93" evidence="8"/>
<organism evidence="10 11">
    <name type="scientific">Phascolomyces articulosus</name>
    <dbReference type="NCBI Taxonomy" id="60185"/>
    <lineage>
        <taxon>Eukaryota</taxon>
        <taxon>Fungi</taxon>
        <taxon>Fungi incertae sedis</taxon>
        <taxon>Mucoromycota</taxon>
        <taxon>Mucoromycotina</taxon>
        <taxon>Mucoromycetes</taxon>
        <taxon>Mucorales</taxon>
        <taxon>Lichtheimiaceae</taxon>
        <taxon>Phascolomyces</taxon>
    </lineage>
</organism>
<dbReference type="EMBL" id="JAIXMP010000005">
    <property type="protein sequence ID" value="KAI9272883.1"/>
    <property type="molecule type" value="Genomic_DNA"/>
</dbReference>
<sequence>MPSRIPDISKVRQLIPPLSAELHKGQAGRVGVVGGSEDYTGAPYFSAISAMKLGADLCHVFCEPGAGTVIKSYSPELIVHPYMRTSNTSYSSVSEVVSRVSASFSRLHVLVVGPGLSRDSAMQESAKEIILKARKHNMPIVIDADGLFVVQNHPEIVQDYNKAVLTPNVMEFKRLCERMNINTHEHDQDALAAQLSKALGGVTIVQKGRVDLITNGQEGKQIFYHYENFVFLFYRCETEGGLRRVGGQGDILSGTLGTFLAWGRLYEEGVWEHGNGVDPKDITMLAAWGACSLTRDSSRRAFQKYRRAMLTSHMLDEIGVSYEKLVGGK</sequence>
<feature type="binding site" evidence="8">
    <location>
        <begin position="207"/>
        <end position="211"/>
    </location>
    <ligand>
        <name>ATP</name>
        <dbReference type="ChEBI" id="CHEBI:30616"/>
    </ligand>
</feature>
<comment type="similarity">
    <text evidence="8">Belongs to the NnrD/CARKD family.</text>
</comment>
<evidence type="ECO:0000256" key="2">
    <source>
        <dbReference type="ARBA" id="ARBA00022741"/>
    </source>
</evidence>
<feature type="binding site" evidence="8">
    <location>
        <position position="115"/>
    </location>
    <ligand>
        <name>(6S)-NADPHX</name>
        <dbReference type="ChEBI" id="CHEBI:64076"/>
    </ligand>
</feature>
<evidence type="ECO:0000259" key="9">
    <source>
        <dbReference type="PROSITE" id="PS51383"/>
    </source>
</evidence>
<evidence type="ECO:0000313" key="10">
    <source>
        <dbReference type="EMBL" id="KAI9272883.1"/>
    </source>
</evidence>
<dbReference type="PROSITE" id="PS51383">
    <property type="entry name" value="YJEF_C_3"/>
    <property type="match status" value="1"/>
</dbReference>